<dbReference type="InParanoid" id="A0A165GBB4"/>
<name>A0A165GBB4_9BASI</name>
<dbReference type="Proteomes" id="UP000076842">
    <property type="component" value="Unassembled WGS sequence"/>
</dbReference>
<gene>
    <name evidence="2" type="ORF">CALCODRAFT_482846</name>
</gene>
<reference evidence="2 3" key="1">
    <citation type="journal article" date="2016" name="Mol. Biol. Evol.">
        <title>Comparative Genomics of Early-Diverging Mushroom-Forming Fungi Provides Insights into the Origins of Lignocellulose Decay Capabilities.</title>
        <authorList>
            <person name="Nagy L.G."/>
            <person name="Riley R."/>
            <person name="Tritt A."/>
            <person name="Adam C."/>
            <person name="Daum C."/>
            <person name="Floudas D."/>
            <person name="Sun H."/>
            <person name="Yadav J.S."/>
            <person name="Pangilinan J."/>
            <person name="Larsson K.H."/>
            <person name="Matsuura K."/>
            <person name="Barry K."/>
            <person name="Labutti K."/>
            <person name="Kuo R."/>
            <person name="Ohm R.A."/>
            <person name="Bhattacharya S.S."/>
            <person name="Shirouzu T."/>
            <person name="Yoshinaga Y."/>
            <person name="Martin F.M."/>
            <person name="Grigoriev I.V."/>
            <person name="Hibbett D.S."/>
        </authorList>
    </citation>
    <scope>NUCLEOTIDE SEQUENCE [LARGE SCALE GENOMIC DNA]</scope>
    <source>
        <strain evidence="2 3">HHB12733</strain>
    </source>
</reference>
<feature type="compositionally biased region" description="Acidic residues" evidence="1">
    <location>
        <begin position="169"/>
        <end position="180"/>
    </location>
</feature>
<evidence type="ECO:0000313" key="3">
    <source>
        <dbReference type="Proteomes" id="UP000076842"/>
    </source>
</evidence>
<organism evidence="2 3">
    <name type="scientific">Calocera cornea HHB12733</name>
    <dbReference type="NCBI Taxonomy" id="1353952"/>
    <lineage>
        <taxon>Eukaryota</taxon>
        <taxon>Fungi</taxon>
        <taxon>Dikarya</taxon>
        <taxon>Basidiomycota</taxon>
        <taxon>Agaricomycotina</taxon>
        <taxon>Dacrymycetes</taxon>
        <taxon>Dacrymycetales</taxon>
        <taxon>Dacrymycetaceae</taxon>
        <taxon>Calocera</taxon>
    </lineage>
</organism>
<dbReference type="STRING" id="1353952.A0A165GBB4"/>
<feature type="compositionally biased region" description="Acidic residues" evidence="1">
    <location>
        <begin position="137"/>
        <end position="157"/>
    </location>
</feature>
<evidence type="ECO:0000256" key="1">
    <source>
        <dbReference type="SAM" id="MobiDB-lite"/>
    </source>
</evidence>
<sequence length="276" mass="29293">MSRPNRRPAQASANEAYRRALLLPVQPWKRQWVAPVGGSPGLKLMQWVKSDDKLQWSDDEDDYALEQALGAAAEHGAAGAEGEEGEAGSDDDDEESHEPGDVTPIDGGSFPASGIQTPKEPEARPHPLSMEVKMSADEDEGEDGDEGEEGEEGEEEDKAGVESAMDVEPGAEEGEEEDADLNVPAPTSAEFDAPGPGFPGHEVDVGADVDVDVEEGELLGEEFPSGGFDHLDLGEVAHKELIEGEDVFDHEGGIEEALGQEPLGLVNADNPEDVFS</sequence>
<dbReference type="EMBL" id="KV423958">
    <property type="protein sequence ID" value="KZT57852.1"/>
    <property type="molecule type" value="Genomic_DNA"/>
</dbReference>
<evidence type="ECO:0000313" key="2">
    <source>
        <dbReference type="EMBL" id="KZT57852.1"/>
    </source>
</evidence>
<accession>A0A165GBB4</accession>
<dbReference type="OrthoDB" id="2595509at2759"/>
<feature type="compositionally biased region" description="Low complexity" evidence="1">
    <location>
        <begin position="69"/>
        <end position="80"/>
    </location>
</feature>
<protein>
    <submittedName>
        <fullName evidence="2">Uncharacterized protein</fullName>
    </submittedName>
</protein>
<feature type="region of interest" description="Disordered" evidence="1">
    <location>
        <begin position="69"/>
        <end position="204"/>
    </location>
</feature>
<dbReference type="AlphaFoldDB" id="A0A165GBB4"/>
<keyword evidence="3" id="KW-1185">Reference proteome</keyword>
<proteinExistence type="predicted"/>
<feature type="compositionally biased region" description="Acidic residues" evidence="1">
    <location>
        <begin position="81"/>
        <end position="96"/>
    </location>
</feature>